<protein>
    <submittedName>
        <fullName evidence="1">Putative RNA-binding protein</fullName>
    </submittedName>
</protein>
<dbReference type="SUPFAM" id="SSF160975">
    <property type="entry name" value="AF1531-like"/>
    <property type="match status" value="2"/>
</dbReference>
<reference evidence="2" key="1">
    <citation type="submission" date="2012-03" db="EMBL/GenBank/DDBJ databases">
        <title>Complete genome of Caldisphaera lagunensis DSM 15908.</title>
        <authorList>
            <person name="Lucas S."/>
            <person name="Copeland A."/>
            <person name="Lapidus A."/>
            <person name="Glavina del Rio T."/>
            <person name="Dalin E."/>
            <person name="Tice H."/>
            <person name="Bruce D."/>
            <person name="Goodwin L."/>
            <person name="Pitluck S."/>
            <person name="Peters L."/>
            <person name="Mikhailova N."/>
            <person name="Teshima H."/>
            <person name="Kyrpides N."/>
            <person name="Mavromatis K."/>
            <person name="Ivanova N."/>
            <person name="Brettin T."/>
            <person name="Detter J.C."/>
            <person name="Han C."/>
            <person name="Larimer F."/>
            <person name="Land M."/>
            <person name="Hauser L."/>
            <person name="Markowitz V."/>
            <person name="Cheng J.-F."/>
            <person name="Hugenholtz P."/>
            <person name="Woyke T."/>
            <person name="Wu D."/>
            <person name="Spring S."/>
            <person name="Schroeder M."/>
            <person name="Brambilla E."/>
            <person name="Klenk H.-P."/>
            <person name="Eisen J.A."/>
        </authorList>
    </citation>
    <scope>NUCLEOTIDE SEQUENCE [LARGE SCALE GENOMIC DNA]</scope>
    <source>
        <strain evidence="2">DSM 15908 / JCM 11604 / IC-154</strain>
    </source>
</reference>
<accession>L0ADC1</accession>
<gene>
    <name evidence="1" type="ordered locus">Calag_1341</name>
</gene>
<dbReference type="HOGENOM" id="CLU_929385_0_0_2"/>
<evidence type="ECO:0000313" key="1">
    <source>
        <dbReference type="EMBL" id="AFZ71050.1"/>
    </source>
</evidence>
<dbReference type="STRING" id="1056495.Calag_1341"/>
<dbReference type="InterPro" id="IPR007003">
    <property type="entry name" value="DUF655"/>
</dbReference>
<dbReference type="GeneID" id="14212601"/>
<dbReference type="Proteomes" id="UP000010469">
    <property type="component" value="Chromosome"/>
</dbReference>
<dbReference type="PANTHER" id="PTHR40734">
    <property type="entry name" value="TRNA-SPECIFIC ADENOSINE DEAMINASE-RELATED"/>
    <property type="match status" value="1"/>
</dbReference>
<dbReference type="OrthoDB" id="7902at2157"/>
<proteinExistence type="predicted"/>
<name>L0ADC1_CALLD</name>
<dbReference type="Gene3D" id="2.40.50.140">
    <property type="entry name" value="Nucleic acid-binding proteins"/>
    <property type="match status" value="1"/>
</dbReference>
<dbReference type="Gene3D" id="1.10.150.280">
    <property type="entry name" value="AF1531-like domain"/>
    <property type="match status" value="1"/>
</dbReference>
<keyword evidence="2" id="KW-1185">Reference proteome</keyword>
<dbReference type="PANTHER" id="PTHR40734:SF1">
    <property type="entry name" value="DNA-BINDING PROTEIN"/>
    <property type="match status" value="1"/>
</dbReference>
<dbReference type="InterPro" id="IPR012340">
    <property type="entry name" value="NA-bd_OB-fold"/>
</dbReference>
<dbReference type="Pfam" id="PF04919">
    <property type="entry name" value="DUF655"/>
    <property type="match status" value="1"/>
</dbReference>
<sequence>MGQRAPQRKESEHVAAVEIEAVILDYMETGYYMDPHPWHKEKPVAQAIGVRKFTLLDGIPLGNKVEPLDVVTLARETVKTINEPLDPTGKRFRPFDVSLACIPGADKKIYCTTVNPVSQRISDLIDISLSDPSSSLVYLRSPSDLSKVAKERGLSEKILVVPRTPISYKDISEIAKRNLQEAVRFIIKSNEKLFIEFFNIAEPINIRLHSIELLKGVGKKTLKTLLETRERKKFSSFDEIKKILKVDPIDILSDKILEEITNQPKYYLFVEPKEPNVPYLNYLDTMRRSLYQKQNKAEK</sequence>
<dbReference type="KEGG" id="clg:Calag_1341"/>
<dbReference type="eggNOG" id="arCOG04130">
    <property type="taxonomic scope" value="Archaea"/>
</dbReference>
<organism evidence="1 2">
    <name type="scientific">Caldisphaera lagunensis (strain DSM 15908 / JCM 11604 / ANMR 0165 / IC-154)</name>
    <dbReference type="NCBI Taxonomy" id="1056495"/>
    <lineage>
        <taxon>Archaea</taxon>
        <taxon>Thermoproteota</taxon>
        <taxon>Thermoprotei</taxon>
        <taxon>Acidilobales</taxon>
        <taxon>Caldisphaeraceae</taxon>
        <taxon>Caldisphaera</taxon>
    </lineage>
</organism>
<dbReference type="InParanoid" id="L0ADC1"/>
<dbReference type="AlphaFoldDB" id="L0ADC1"/>
<dbReference type="RefSeq" id="WP_015232947.1">
    <property type="nucleotide sequence ID" value="NC_019791.1"/>
</dbReference>
<evidence type="ECO:0000313" key="2">
    <source>
        <dbReference type="Proteomes" id="UP000010469"/>
    </source>
</evidence>
<dbReference type="EMBL" id="CP003378">
    <property type="protein sequence ID" value="AFZ71050.1"/>
    <property type="molecule type" value="Genomic_DNA"/>
</dbReference>